<proteinExistence type="inferred from homology"/>
<sequence>MATPAQQPQAPPPPTPRHLLRSHSSPIFALCISDDNERVYSADASGKVVVTSTRSLRAIASWVAHTDSILGVEEWDNFIVTHGRDNKLHVWQRIEEVPFSARIGGSAGLPDLPTPVLCYSMDVNSLNFCRFSLLQSPNTSASEGIRKPKALVALPNLIDSSTADVWSLPSQDRVHAAIGQETNKPVSVPHETGRNTSGLFSVFPLQFNFILDLGIIMSMHLYYYIHNGPSSSSSDHYKNLRLLTAYENGSVVLREYTRTEKEASIEGQGWEILWKSKLHVESIMAMRVSRANDFAVTVSADHIIGRYDLTTDQPPPEEHGVAFRTKHPGNGSIAIRDDGKVCAVGGWDGKIRLYSTKSFKPLGTLKYHKLACQCIEFARAWTGEGGNKDGRAVPEEEESDDDDLTVEEKIKRARWLIAGSKDNRVSIWSLMSFEKQH</sequence>
<dbReference type="SUPFAM" id="SSF50978">
    <property type="entry name" value="WD40 repeat-like"/>
    <property type="match status" value="1"/>
</dbReference>
<evidence type="ECO:0000256" key="3">
    <source>
        <dbReference type="ARBA" id="ARBA00037931"/>
    </source>
</evidence>
<accession>A0A409XY57</accession>
<evidence type="ECO:0000313" key="5">
    <source>
        <dbReference type="EMBL" id="PPQ95710.1"/>
    </source>
</evidence>
<dbReference type="PANTHER" id="PTHR19854">
    <property type="entry name" value="TRANSDUCIN BETA-LIKE 3"/>
    <property type="match status" value="1"/>
</dbReference>
<dbReference type="PANTHER" id="PTHR19854:SF1">
    <property type="entry name" value="GUANINE NUCLEOTIDE-BINDING PROTEIN SUBUNIT BETA-LIKE PROTEIN 1"/>
    <property type="match status" value="1"/>
</dbReference>
<dbReference type="OrthoDB" id="7668193at2759"/>
<keyword evidence="2" id="KW-0677">Repeat</keyword>
<evidence type="ECO:0000256" key="2">
    <source>
        <dbReference type="ARBA" id="ARBA00022737"/>
    </source>
</evidence>
<reference evidence="5 6" key="1">
    <citation type="journal article" date="2018" name="Evol. Lett.">
        <title>Horizontal gene cluster transfer increased hallucinogenic mushroom diversity.</title>
        <authorList>
            <person name="Reynolds H.T."/>
            <person name="Vijayakumar V."/>
            <person name="Gluck-Thaler E."/>
            <person name="Korotkin H.B."/>
            <person name="Matheny P.B."/>
            <person name="Slot J.C."/>
        </authorList>
    </citation>
    <scope>NUCLEOTIDE SEQUENCE [LARGE SCALE GENOMIC DNA]</scope>
    <source>
        <strain evidence="5 6">SRW20</strain>
    </source>
</reference>
<comment type="similarity">
    <text evidence="3">Belongs to the WD repeat ASA1 family.</text>
</comment>
<keyword evidence="6" id="KW-1185">Reference proteome</keyword>
<gene>
    <name evidence="5" type="ORF">CVT26_008353</name>
</gene>
<dbReference type="FunCoup" id="A0A409XY57">
    <property type="interactions" value="149"/>
</dbReference>
<keyword evidence="1" id="KW-0853">WD repeat</keyword>
<name>A0A409XY57_9AGAR</name>
<dbReference type="InterPro" id="IPR036322">
    <property type="entry name" value="WD40_repeat_dom_sf"/>
</dbReference>
<dbReference type="InterPro" id="IPR015943">
    <property type="entry name" value="WD40/YVTN_repeat-like_dom_sf"/>
</dbReference>
<evidence type="ECO:0000313" key="6">
    <source>
        <dbReference type="Proteomes" id="UP000284706"/>
    </source>
</evidence>
<dbReference type="SMART" id="SM00320">
    <property type="entry name" value="WD40"/>
    <property type="match status" value="5"/>
</dbReference>
<dbReference type="InterPro" id="IPR001680">
    <property type="entry name" value="WD40_rpt"/>
</dbReference>
<dbReference type="AlphaFoldDB" id="A0A409XY57"/>
<dbReference type="Proteomes" id="UP000284706">
    <property type="component" value="Unassembled WGS sequence"/>
</dbReference>
<dbReference type="InParanoid" id="A0A409XY57"/>
<evidence type="ECO:0000256" key="4">
    <source>
        <dbReference type="ARBA" id="ARBA00040563"/>
    </source>
</evidence>
<dbReference type="Pfam" id="PF00400">
    <property type="entry name" value="WD40"/>
    <property type="match status" value="2"/>
</dbReference>
<evidence type="ECO:0000256" key="1">
    <source>
        <dbReference type="ARBA" id="ARBA00022574"/>
    </source>
</evidence>
<organism evidence="5 6">
    <name type="scientific">Gymnopilus dilepis</name>
    <dbReference type="NCBI Taxonomy" id="231916"/>
    <lineage>
        <taxon>Eukaryota</taxon>
        <taxon>Fungi</taxon>
        <taxon>Dikarya</taxon>
        <taxon>Basidiomycota</taxon>
        <taxon>Agaricomycotina</taxon>
        <taxon>Agaricomycetes</taxon>
        <taxon>Agaricomycetidae</taxon>
        <taxon>Agaricales</taxon>
        <taxon>Agaricineae</taxon>
        <taxon>Hymenogastraceae</taxon>
        <taxon>Gymnopilus</taxon>
    </lineage>
</organism>
<dbReference type="EMBL" id="NHYE01001417">
    <property type="protein sequence ID" value="PPQ95710.1"/>
    <property type="molecule type" value="Genomic_DNA"/>
</dbReference>
<protein>
    <recommendedName>
        <fullName evidence="4">ASTRA-associated protein 1</fullName>
    </recommendedName>
</protein>
<comment type="caution">
    <text evidence="5">The sequence shown here is derived from an EMBL/GenBank/DDBJ whole genome shotgun (WGS) entry which is preliminary data.</text>
</comment>
<dbReference type="Gene3D" id="2.130.10.10">
    <property type="entry name" value="YVTN repeat-like/Quinoprotein amine dehydrogenase"/>
    <property type="match status" value="2"/>
</dbReference>
<dbReference type="STRING" id="231916.A0A409XY57"/>